<feature type="region of interest" description="Disordered" evidence="2">
    <location>
        <begin position="200"/>
        <end position="228"/>
    </location>
</feature>
<feature type="compositionally biased region" description="Basic and acidic residues" evidence="2">
    <location>
        <begin position="378"/>
        <end position="413"/>
    </location>
</feature>
<dbReference type="PANTHER" id="PTHR13082:SF0">
    <property type="entry name" value="HISTONE DEACETYLASE COMPLEX SUBUNIT SAP18"/>
    <property type="match status" value="1"/>
</dbReference>
<dbReference type="Gene3D" id="3.10.20.550">
    <property type="entry name" value="ASAP complex, SAP18 subunit"/>
    <property type="match status" value="1"/>
</dbReference>
<dbReference type="Pfam" id="PF06487">
    <property type="entry name" value="SAP18"/>
    <property type="match status" value="1"/>
</dbReference>
<dbReference type="EMBL" id="MCGO01000025">
    <property type="protein sequence ID" value="ORY43373.1"/>
    <property type="molecule type" value="Genomic_DNA"/>
</dbReference>
<comment type="similarity">
    <text evidence="1">Belongs to the SAP18 family.</text>
</comment>
<feature type="compositionally biased region" description="Polar residues" evidence="2">
    <location>
        <begin position="26"/>
        <end position="61"/>
    </location>
</feature>
<organism evidence="3 4">
    <name type="scientific">Rhizoclosmatium globosum</name>
    <dbReference type="NCBI Taxonomy" id="329046"/>
    <lineage>
        <taxon>Eukaryota</taxon>
        <taxon>Fungi</taxon>
        <taxon>Fungi incertae sedis</taxon>
        <taxon>Chytridiomycota</taxon>
        <taxon>Chytridiomycota incertae sedis</taxon>
        <taxon>Chytridiomycetes</taxon>
        <taxon>Chytridiales</taxon>
        <taxon>Chytriomycetaceae</taxon>
        <taxon>Rhizoclosmatium</taxon>
    </lineage>
</organism>
<dbReference type="Proteomes" id="UP000193642">
    <property type="component" value="Unassembled WGS sequence"/>
</dbReference>
<dbReference type="GO" id="GO:0005634">
    <property type="term" value="C:nucleus"/>
    <property type="evidence" value="ECO:0007669"/>
    <property type="project" value="TreeGrafter"/>
</dbReference>
<feature type="compositionally biased region" description="Basic and acidic residues" evidence="2">
    <location>
        <begin position="329"/>
        <end position="366"/>
    </location>
</feature>
<sequence>MAREEAPDTAPMEEESKWGTAKWTDETSAANEVQDKQQPTTESSKPSNPSNSTESNQGQNETEQEIEKDNDIDIDDNDNDNDNDGDSDNRRHRSLNQTETEAGTETGQQQQQQQQSQPPKPRLVVDRKTTPPFLVKVFCGPAHRDPRDKKAFAQEEAVLIHTWRDASLRELACLLADHKPDLLITHPESRLSFRAVFPDPANASSSSSSSRNNRVPPPPPSTSSYYKTKDLGHFSNMSKRYTHDEFKTLDDFHWVIGDFLDVSVVKGFSIVGASVIQSVKNAVGGERGERGTRNAYSSNSLASTSLASTNGAPPSISDRLAPHPSRSFVPRDVRDSRDGDRFGVRENVGRDSRDGGRDGGRRERFHPYGGGGGGSAAGRREDRRGRDDRRETGGAEGTGGDRRDERRGSGGRW</sequence>
<feature type="region of interest" description="Disordered" evidence="2">
    <location>
        <begin position="1"/>
        <end position="127"/>
    </location>
</feature>
<dbReference type="InterPro" id="IPR010516">
    <property type="entry name" value="SAP18"/>
</dbReference>
<dbReference type="PANTHER" id="PTHR13082">
    <property type="entry name" value="SAP18"/>
    <property type="match status" value="1"/>
</dbReference>
<accession>A0A1Y2C8L5</accession>
<evidence type="ECO:0000313" key="3">
    <source>
        <dbReference type="EMBL" id="ORY43373.1"/>
    </source>
</evidence>
<proteinExistence type="inferred from homology"/>
<evidence type="ECO:0000256" key="2">
    <source>
        <dbReference type="SAM" id="MobiDB-lite"/>
    </source>
</evidence>
<feature type="compositionally biased region" description="Low complexity" evidence="2">
    <location>
        <begin position="297"/>
        <end position="310"/>
    </location>
</feature>
<evidence type="ECO:0000313" key="4">
    <source>
        <dbReference type="Proteomes" id="UP000193642"/>
    </source>
</evidence>
<feature type="compositionally biased region" description="Acidic residues" evidence="2">
    <location>
        <begin position="72"/>
        <end position="86"/>
    </location>
</feature>
<feature type="region of interest" description="Disordered" evidence="2">
    <location>
        <begin position="284"/>
        <end position="413"/>
    </location>
</feature>
<keyword evidence="4" id="KW-1185">Reference proteome</keyword>
<dbReference type="AlphaFoldDB" id="A0A1Y2C8L5"/>
<evidence type="ECO:0000256" key="1">
    <source>
        <dbReference type="ARBA" id="ARBA00009143"/>
    </source>
</evidence>
<name>A0A1Y2C8L5_9FUNG</name>
<dbReference type="OrthoDB" id="440566at2759"/>
<dbReference type="STRING" id="329046.A0A1Y2C8L5"/>
<comment type="caution">
    <text evidence="3">The sequence shown here is derived from an EMBL/GenBank/DDBJ whole genome shotgun (WGS) entry which is preliminary data.</text>
</comment>
<feature type="compositionally biased region" description="Low complexity" evidence="2">
    <location>
        <begin position="200"/>
        <end position="214"/>
    </location>
</feature>
<protein>
    <submittedName>
        <fullName evidence="3">Uncharacterized protein</fullName>
    </submittedName>
</protein>
<dbReference type="InterPro" id="IPR042534">
    <property type="entry name" value="SAP18_sf"/>
</dbReference>
<gene>
    <name evidence="3" type="ORF">BCR33DRAFT_851113</name>
</gene>
<feature type="compositionally biased region" description="Low complexity" evidence="2">
    <location>
        <begin position="97"/>
        <end position="117"/>
    </location>
</feature>
<reference evidence="3 4" key="1">
    <citation type="submission" date="2016-07" db="EMBL/GenBank/DDBJ databases">
        <title>Pervasive Adenine N6-methylation of Active Genes in Fungi.</title>
        <authorList>
            <consortium name="DOE Joint Genome Institute"/>
            <person name="Mondo S.J."/>
            <person name="Dannebaum R.O."/>
            <person name="Kuo R.C."/>
            <person name="Labutti K."/>
            <person name="Haridas S."/>
            <person name="Kuo A."/>
            <person name="Salamov A."/>
            <person name="Ahrendt S.R."/>
            <person name="Lipzen A."/>
            <person name="Sullivan W."/>
            <person name="Andreopoulos W.B."/>
            <person name="Clum A."/>
            <person name="Lindquist E."/>
            <person name="Daum C."/>
            <person name="Ramamoorthy G.K."/>
            <person name="Gryganskyi A."/>
            <person name="Culley D."/>
            <person name="Magnuson J.K."/>
            <person name="James T.Y."/>
            <person name="O'Malley M.A."/>
            <person name="Stajich J.E."/>
            <person name="Spatafora J.W."/>
            <person name="Visel A."/>
            <person name="Grigoriev I.V."/>
        </authorList>
    </citation>
    <scope>NUCLEOTIDE SEQUENCE [LARGE SCALE GENOMIC DNA]</scope>
    <source>
        <strain evidence="3 4">JEL800</strain>
    </source>
</reference>